<dbReference type="OrthoDB" id="9800382at2"/>
<evidence type="ECO:0000313" key="2">
    <source>
        <dbReference type="Proteomes" id="UP000248168"/>
    </source>
</evidence>
<organism evidence="1 2">
    <name type="scientific">Nitrospira lenta</name>
    <dbReference type="NCBI Taxonomy" id="1436998"/>
    <lineage>
        <taxon>Bacteria</taxon>
        <taxon>Pseudomonadati</taxon>
        <taxon>Nitrospirota</taxon>
        <taxon>Nitrospiria</taxon>
        <taxon>Nitrospirales</taxon>
        <taxon>Nitrospiraceae</taxon>
        <taxon>Nitrospira</taxon>
    </lineage>
</organism>
<dbReference type="Proteomes" id="UP000248168">
    <property type="component" value="Unassembled WGS sequence"/>
</dbReference>
<dbReference type="EMBL" id="OUNR01000017">
    <property type="protein sequence ID" value="SPP65572.1"/>
    <property type="molecule type" value="Genomic_DNA"/>
</dbReference>
<accession>A0A330L7B7</accession>
<sequence length="72" mass="7690">MEKTLRADGPMKLVLCGCGRLHVTCGPITLHFNREEFLAFADTVGRLAGLVTQQPAGLASSARQGAHTEVCH</sequence>
<reference evidence="2" key="1">
    <citation type="submission" date="2018-04" db="EMBL/GenBank/DDBJ databases">
        <authorList>
            <person name="Lucker S."/>
            <person name="Sakoula D."/>
        </authorList>
    </citation>
    <scope>NUCLEOTIDE SEQUENCE [LARGE SCALE GENOMIC DNA]</scope>
</reference>
<dbReference type="InParanoid" id="A0A330L7B7"/>
<protein>
    <submittedName>
        <fullName evidence="1">Uncharacterized protein</fullName>
    </submittedName>
</protein>
<proteinExistence type="predicted"/>
<keyword evidence="2" id="KW-1185">Reference proteome</keyword>
<gene>
    <name evidence="1" type="ORF">NITLEN_40045</name>
</gene>
<evidence type="ECO:0000313" key="1">
    <source>
        <dbReference type="EMBL" id="SPP65572.1"/>
    </source>
</evidence>
<dbReference type="AlphaFoldDB" id="A0A330L7B7"/>
<dbReference type="RefSeq" id="WP_121989843.1">
    <property type="nucleotide sequence ID" value="NZ_OUNR01000017.1"/>
</dbReference>
<name>A0A330L7B7_9BACT</name>